<organism evidence="2 3">
    <name type="scientific">Cinara cedri</name>
    <dbReference type="NCBI Taxonomy" id="506608"/>
    <lineage>
        <taxon>Eukaryota</taxon>
        <taxon>Metazoa</taxon>
        <taxon>Ecdysozoa</taxon>
        <taxon>Arthropoda</taxon>
        <taxon>Hexapoda</taxon>
        <taxon>Insecta</taxon>
        <taxon>Pterygota</taxon>
        <taxon>Neoptera</taxon>
        <taxon>Paraneoptera</taxon>
        <taxon>Hemiptera</taxon>
        <taxon>Sternorrhyncha</taxon>
        <taxon>Aphidomorpha</taxon>
        <taxon>Aphidoidea</taxon>
        <taxon>Aphididae</taxon>
        <taxon>Lachninae</taxon>
        <taxon>Cinara</taxon>
    </lineage>
</organism>
<evidence type="ECO:0000256" key="1">
    <source>
        <dbReference type="SAM" id="MobiDB-lite"/>
    </source>
</evidence>
<dbReference type="EMBL" id="CABPRJ010002459">
    <property type="protein sequence ID" value="VVC46284.1"/>
    <property type="molecule type" value="Genomic_DNA"/>
</dbReference>
<name>A0A5E4NTP8_9HEMI</name>
<evidence type="ECO:0000313" key="2">
    <source>
        <dbReference type="EMBL" id="VVC46284.1"/>
    </source>
</evidence>
<reference evidence="2 3" key="1">
    <citation type="submission" date="2019-08" db="EMBL/GenBank/DDBJ databases">
        <authorList>
            <person name="Alioto T."/>
            <person name="Alioto T."/>
            <person name="Gomez Garrido J."/>
        </authorList>
    </citation>
    <scope>NUCLEOTIDE SEQUENCE [LARGE SCALE GENOMIC DNA]</scope>
</reference>
<dbReference type="PANTHER" id="PTHR47027:SF25">
    <property type="entry name" value="REVERSE TRANSCRIPTASE DOMAIN-CONTAINING PROTEIN"/>
    <property type="match status" value="1"/>
</dbReference>
<evidence type="ECO:0008006" key="4">
    <source>
        <dbReference type="Google" id="ProtNLM"/>
    </source>
</evidence>
<keyword evidence="3" id="KW-1185">Reference proteome</keyword>
<accession>A0A5E4NTP8</accession>
<dbReference type="Proteomes" id="UP000325440">
    <property type="component" value="Unassembled WGS sequence"/>
</dbReference>
<gene>
    <name evidence="2" type="ORF">CINCED_3A007161</name>
</gene>
<dbReference type="AlphaFoldDB" id="A0A5E4NTP8"/>
<dbReference type="PANTHER" id="PTHR47027">
    <property type="entry name" value="REVERSE TRANSCRIPTASE DOMAIN-CONTAINING PROTEIN"/>
    <property type="match status" value="1"/>
</dbReference>
<feature type="region of interest" description="Disordered" evidence="1">
    <location>
        <begin position="100"/>
        <end position="122"/>
    </location>
</feature>
<dbReference type="OrthoDB" id="6626218at2759"/>
<protein>
    <recommendedName>
        <fullName evidence="4">ATP-dependent DNA helicase</fullName>
    </recommendedName>
</protein>
<sequence length="385" mass="44236">MNYFALSEILVRTPALEQVNEYKYLGSTITEDGRSTREIISRINQAKCAFQSKKNMFISRNIDIKVRKNLLKAYVWSVALYGSHNWLAAYIKNNHPLTFDDSSSEDNSEPKHKSQNYKTPFPPVHKAKDKYEHWPIVDDLKTAKNCRNQKYKSRTRNNQSGEVFSKQLLDIGNGKIPVDSLSGNIIFPTNFCYFTETKTELIEKIGNHYVAEYKLATSLMNSVIEATFLKGILIPLIPNVISFDFKQLQFPVRLAFAMSINKSQGQSLIETFAWMPTEPNDTVCPPPSKDEIIQQLNRLKNHKTAGEDGIQEEVLENLDELKINKIHSIIESVWPEERLPKDWGTALICPIHKKNDPQECNNYRGIALQDTTYKVLAYCILDRVR</sequence>
<proteinExistence type="predicted"/>
<evidence type="ECO:0000313" key="3">
    <source>
        <dbReference type="Proteomes" id="UP000325440"/>
    </source>
</evidence>